<dbReference type="InParanoid" id="G7DXY9"/>
<protein>
    <submittedName>
        <fullName evidence="2">Uncharacterized protein</fullName>
    </submittedName>
</protein>
<comment type="caution">
    <text evidence="2">The sequence shown here is derived from an EMBL/GenBank/DDBJ whole genome shotgun (WGS) entry which is preliminary data.</text>
</comment>
<evidence type="ECO:0000313" key="3">
    <source>
        <dbReference type="Proteomes" id="UP000009131"/>
    </source>
</evidence>
<name>G7DXY9_MIXOS</name>
<sequence>MHRAPAGKLAALGSPHSYLAAGRTQTSPDRVPSASRESPARSTGRRVDETHLSCQAESPMGVDIAMPDDARRRSLDCAIVA</sequence>
<reference evidence="2 3" key="1">
    <citation type="journal article" date="2011" name="J. Gen. Appl. Microbiol.">
        <title>Draft genome sequencing of the enigmatic basidiomycete Mixia osmundae.</title>
        <authorList>
            <person name="Nishida H."/>
            <person name="Nagatsuka Y."/>
            <person name="Sugiyama J."/>
        </authorList>
    </citation>
    <scope>NUCLEOTIDE SEQUENCE [LARGE SCALE GENOMIC DNA]</scope>
    <source>
        <strain evidence="3">CBS 9802 / IAM 14324 / JCM 22182 / KY 12970</strain>
    </source>
</reference>
<proteinExistence type="predicted"/>
<gene>
    <name evidence="2" type="primary">Mo02103</name>
    <name evidence="2" type="ORF">E5Q_02103</name>
</gene>
<reference evidence="2 3" key="2">
    <citation type="journal article" date="2012" name="Open Biol.">
        <title>Characteristics of nucleosomes and linker DNA regions on the genome of the basidiomycete Mixia osmundae revealed by mono- and dinucleosome mapping.</title>
        <authorList>
            <person name="Nishida H."/>
            <person name="Kondo S."/>
            <person name="Matsumoto T."/>
            <person name="Suzuki Y."/>
            <person name="Yoshikawa H."/>
            <person name="Taylor T.D."/>
            <person name="Sugiyama J."/>
        </authorList>
    </citation>
    <scope>NUCLEOTIDE SEQUENCE [LARGE SCALE GENOMIC DNA]</scope>
    <source>
        <strain evidence="3">CBS 9802 / IAM 14324 / JCM 22182 / KY 12970</strain>
    </source>
</reference>
<dbReference type="AlphaFoldDB" id="G7DXY9"/>
<dbReference type="RefSeq" id="XP_014569965.1">
    <property type="nucleotide sequence ID" value="XM_014714479.1"/>
</dbReference>
<dbReference type="Proteomes" id="UP000009131">
    <property type="component" value="Unassembled WGS sequence"/>
</dbReference>
<evidence type="ECO:0000256" key="1">
    <source>
        <dbReference type="SAM" id="MobiDB-lite"/>
    </source>
</evidence>
<organism evidence="2 3">
    <name type="scientific">Mixia osmundae (strain CBS 9802 / IAM 14324 / JCM 22182 / KY 12970)</name>
    <dbReference type="NCBI Taxonomy" id="764103"/>
    <lineage>
        <taxon>Eukaryota</taxon>
        <taxon>Fungi</taxon>
        <taxon>Dikarya</taxon>
        <taxon>Basidiomycota</taxon>
        <taxon>Pucciniomycotina</taxon>
        <taxon>Mixiomycetes</taxon>
        <taxon>Mixiales</taxon>
        <taxon>Mixiaceae</taxon>
        <taxon>Mixia</taxon>
    </lineage>
</organism>
<evidence type="ECO:0000313" key="2">
    <source>
        <dbReference type="EMBL" id="GAA95449.1"/>
    </source>
</evidence>
<feature type="region of interest" description="Disordered" evidence="1">
    <location>
        <begin position="1"/>
        <end position="51"/>
    </location>
</feature>
<dbReference type="HOGENOM" id="CLU_2574390_0_0_1"/>
<keyword evidence="3" id="KW-1185">Reference proteome</keyword>
<dbReference type="EMBL" id="BABT02000062">
    <property type="protein sequence ID" value="GAA95449.1"/>
    <property type="molecule type" value="Genomic_DNA"/>
</dbReference>
<accession>G7DXY9</accession>